<evidence type="ECO:0000256" key="2">
    <source>
        <dbReference type="ARBA" id="ARBA00009852"/>
    </source>
</evidence>
<name>A0A285X690_9FLAO</name>
<comment type="subcellular location">
    <subcellularLocation>
        <location evidence="1">Cell membrane</location>
    </subcellularLocation>
</comment>
<evidence type="ECO:0000313" key="6">
    <source>
        <dbReference type="Proteomes" id="UP000219193"/>
    </source>
</evidence>
<keyword evidence="3" id="KW-1003">Cell membrane</keyword>
<dbReference type="SUPFAM" id="SSF101898">
    <property type="entry name" value="NHL repeat"/>
    <property type="match status" value="1"/>
</dbReference>
<evidence type="ECO:0000313" key="5">
    <source>
        <dbReference type="EMBL" id="SOC80815.1"/>
    </source>
</evidence>
<dbReference type="Proteomes" id="UP000219193">
    <property type="component" value="Unassembled WGS sequence"/>
</dbReference>
<protein>
    <submittedName>
        <fullName evidence="5">Uncharacterized protein YjiK</fullName>
    </submittedName>
</protein>
<dbReference type="InterPro" id="IPR009722">
    <property type="entry name" value="YjiK/CarP"/>
</dbReference>
<reference evidence="6" key="1">
    <citation type="submission" date="2017-09" db="EMBL/GenBank/DDBJ databases">
        <authorList>
            <person name="Varghese N."/>
            <person name="Submissions S."/>
        </authorList>
    </citation>
    <scope>NUCLEOTIDE SEQUENCE [LARGE SCALE GENOMIC DNA]</scope>
    <source>
        <strain evidence="6">CGMCC 1.12641</strain>
    </source>
</reference>
<keyword evidence="6" id="KW-1185">Reference proteome</keyword>
<dbReference type="EMBL" id="OCMF01000003">
    <property type="protein sequence ID" value="SOC80815.1"/>
    <property type="molecule type" value="Genomic_DNA"/>
</dbReference>
<keyword evidence="4" id="KW-0472">Membrane</keyword>
<sequence>MKKTSLIILILAISLIGFFAFQKEKPNDLQQQEYRILQKWDLPEELSEISGIDWIGENTIAAVQDEDGIIFIYDLKSSSIKNKIKFHGGGDYEGIRVTKDDAYILRSNGTIFKVANYKGPEPIVTEYNSYLAEVNGIDVEGLHLDHENARLLLAEKDKKGKNVSKGIYAVTLNLENSWKEPALKINLEDPILGKGKKKSRGKFYPSEITAHPKNDNYYLLDAQSPSLLIMEPGGELVKLYLLDKKDFEQPEGITFDPSGNVYISNEAGKNQANILKVALE</sequence>
<evidence type="ECO:0000256" key="4">
    <source>
        <dbReference type="ARBA" id="ARBA00023136"/>
    </source>
</evidence>
<dbReference type="RefSeq" id="WP_097056594.1">
    <property type="nucleotide sequence ID" value="NZ_OCMF01000003.1"/>
</dbReference>
<evidence type="ECO:0000256" key="1">
    <source>
        <dbReference type="ARBA" id="ARBA00004236"/>
    </source>
</evidence>
<dbReference type="Pfam" id="PF06977">
    <property type="entry name" value="SdiA-regulated"/>
    <property type="match status" value="1"/>
</dbReference>
<organism evidence="5 6">
    <name type="scientific">Salinimicrobium sediminis</name>
    <dbReference type="NCBI Taxonomy" id="1343891"/>
    <lineage>
        <taxon>Bacteria</taxon>
        <taxon>Pseudomonadati</taxon>
        <taxon>Bacteroidota</taxon>
        <taxon>Flavobacteriia</taxon>
        <taxon>Flavobacteriales</taxon>
        <taxon>Flavobacteriaceae</taxon>
        <taxon>Salinimicrobium</taxon>
    </lineage>
</organism>
<evidence type="ECO:0000256" key="3">
    <source>
        <dbReference type="ARBA" id="ARBA00022475"/>
    </source>
</evidence>
<accession>A0A285X690</accession>
<dbReference type="InterPro" id="IPR011042">
    <property type="entry name" value="6-blade_b-propeller_TolB-like"/>
</dbReference>
<comment type="similarity">
    <text evidence="2">Belongs to the YjiK family.</text>
</comment>
<dbReference type="OrthoDB" id="5292493at2"/>
<dbReference type="Gene3D" id="2.120.10.30">
    <property type="entry name" value="TolB, C-terminal domain"/>
    <property type="match status" value="1"/>
</dbReference>
<gene>
    <name evidence="5" type="ORF">SAMN06296241_2374</name>
</gene>
<dbReference type="GO" id="GO:0005886">
    <property type="term" value="C:plasma membrane"/>
    <property type="evidence" value="ECO:0007669"/>
    <property type="project" value="UniProtKB-SubCell"/>
</dbReference>
<proteinExistence type="inferred from homology"/>
<dbReference type="AlphaFoldDB" id="A0A285X690"/>